<feature type="compositionally biased region" description="Basic residues" evidence="2">
    <location>
        <begin position="156"/>
        <end position="165"/>
    </location>
</feature>
<keyword evidence="4" id="KW-1185">Reference proteome</keyword>
<evidence type="ECO:0000256" key="1">
    <source>
        <dbReference type="ARBA" id="ARBA00010199"/>
    </source>
</evidence>
<comment type="similarity">
    <text evidence="1">Belongs to the multi antimicrobial extrusion (MATE) (TC 2.A.66.1) family.</text>
</comment>
<evidence type="ECO:0000256" key="2">
    <source>
        <dbReference type="SAM" id="MobiDB-lite"/>
    </source>
</evidence>
<protein>
    <submittedName>
        <fullName evidence="3">Uncharacterized protein</fullName>
    </submittedName>
</protein>
<name>A0A8J5LP52_ZINOF</name>
<feature type="compositionally biased region" description="Gly residues" evidence="2">
    <location>
        <begin position="105"/>
        <end position="130"/>
    </location>
</feature>
<dbReference type="GO" id="GO:0015297">
    <property type="term" value="F:antiporter activity"/>
    <property type="evidence" value="ECO:0007669"/>
    <property type="project" value="InterPro"/>
</dbReference>
<organism evidence="3 4">
    <name type="scientific">Zingiber officinale</name>
    <name type="common">Ginger</name>
    <name type="synonym">Amomum zingiber</name>
    <dbReference type="NCBI Taxonomy" id="94328"/>
    <lineage>
        <taxon>Eukaryota</taxon>
        <taxon>Viridiplantae</taxon>
        <taxon>Streptophyta</taxon>
        <taxon>Embryophyta</taxon>
        <taxon>Tracheophyta</taxon>
        <taxon>Spermatophyta</taxon>
        <taxon>Magnoliopsida</taxon>
        <taxon>Liliopsida</taxon>
        <taxon>Zingiberales</taxon>
        <taxon>Zingiberaceae</taxon>
        <taxon>Zingiber</taxon>
    </lineage>
</organism>
<dbReference type="GO" id="GO:0016020">
    <property type="term" value="C:membrane"/>
    <property type="evidence" value="ECO:0007669"/>
    <property type="project" value="InterPro"/>
</dbReference>
<dbReference type="EMBL" id="JACMSC010000005">
    <property type="protein sequence ID" value="KAG6520275.1"/>
    <property type="molecule type" value="Genomic_DNA"/>
</dbReference>
<comment type="caution">
    <text evidence="3">The sequence shown here is derived from an EMBL/GenBank/DDBJ whole genome shotgun (WGS) entry which is preliminary data.</text>
</comment>
<dbReference type="AlphaFoldDB" id="A0A8J5LP52"/>
<evidence type="ECO:0000313" key="4">
    <source>
        <dbReference type="Proteomes" id="UP000734854"/>
    </source>
</evidence>
<dbReference type="PANTHER" id="PTHR11206">
    <property type="entry name" value="MULTIDRUG RESISTANCE PROTEIN"/>
    <property type="match status" value="1"/>
</dbReference>
<sequence>MSPSTPGAQSPDLHLVGHLGDLHLAAATLANSWGTVTGFALMVGLSGALETLCSQAYDAMLYKIAHTHLASPGAPSGKHGRLLSLVPDPRPLRLCTPIVHAEGAGTPGTPGTGGVNGTGGRSDGVGGGRAEGMDSGEKGIGGRIDGSGGKVMGGKGGKKVKLLAA</sequence>
<dbReference type="Proteomes" id="UP000734854">
    <property type="component" value="Unassembled WGS sequence"/>
</dbReference>
<proteinExistence type="inferred from homology"/>
<gene>
    <name evidence="3" type="ORF">ZIOFF_017313</name>
</gene>
<dbReference type="GO" id="GO:0042910">
    <property type="term" value="F:xenobiotic transmembrane transporter activity"/>
    <property type="evidence" value="ECO:0007669"/>
    <property type="project" value="InterPro"/>
</dbReference>
<evidence type="ECO:0000313" key="3">
    <source>
        <dbReference type="EMBL" id="KAG6520275.1"/>
    </source>
</evidence>
<dbReference type="Pfam" id="PF01554">
    <property type="entry name" value="MatE"/>
    <property type="match status" value="1"/>
</dbReference>
<feature type="region of interest" description="Disordered" evidence="2">
    <location>
        <begin position="100"/>
        <end position="165"/>
    </location>
</feature>
<feature type="compositionally biased region" description="Gly residues" evidence="2">
    <location>
        <begin position="138"/>
        <end position="155"/>
    </location>
</feature>
<dbReference type="InterPro" id="IPR002528">
    <property type="entry name" value="MATE_fam"/>
</dbReference>
<reference evidence="3 4" key="1">
    <citation type="submission" date="2020-08" db="EMBL/GenBank/DDBJ databases">
        <title>Plant Genome Project.</title>
        <authorList>
            <person name="Zhang R.-G."/>
        </authorList>
    </citation>
    <scope>NUCLEOTIDE SEQUENCE [LARGE SCALE GENOMIC DNA]</scope>
    <source>
        <tissue evidence="3">Rhizome</tissue>
    </source>
</reference>
<accession>A0A8J5LP52</accession>